<comment type="cofactor">
    <cofactor evidence="2">
        <name>a divalent metal cation</name>
        <dbReference type="ChEBI" id="CHEBI:60240"/>
    </cofactor>
</comment>
<keyword evidence="2" id="KW-0479">Metal-binding</keyword>
<dbReference type="PIRSF" id="PIRSF000883">
    <property type="entry name" value="Pesterase_MJ0912"/>
    <property type="match status" value="1"/>
</dbReference>
<evidence type="ECO:0000256" key="2">
    <source>
        <dbReference type="RuleBase" id="RU362039"/>
    </source>
</evidence>
<dbReference type="InterPro" id="IPR029052">
    <property type="entry name" value="Metallo-depent_PP-like"/>
</dbReference>
<dbReference type="EMBL" id="JACHEN010000005">
    <property type="protein sequence ID" value="MBB6215052.1"/>
    <property type="molecule type" value="Genomic_DNA"/>
</dbReference>
<accession>A0A841KVW2</accession>
<dbReference type="GO" id="GO:0016791">
    <property type="term" value="F:phosphatase activity"/>
    <property type="evidence" value="ECO:0007669"/>
    <property type="project" value="TreeGrafter"/>
</dbReference>
<keyword evidence="5" id="KW-1185">Reference proteome</keyword>
<feature type="domain" description="Calcineurin-like phosphoesterase" evidence="3">
    <location>
        <begin position="1"/>
        <end position="200"/>
    </location>
</feature>
<reference evidence="4 5" key="1">
    <citation type="submission" date="2020-08" db="EMBL/GenBank/DDBJ databases">
        <title>Genomic Encyclopedia of Type Strains, Phase IV (KMG-IV): sequencing the most valuable type-strain genomes for metagenomic binning, comparative biology and taxonomic classification.</title>
        <authorList>
            <person name="Goeker M."/>
        </authorList>
    </citation>
    <scope>NUCLEOTIDE SEQUENCE [LARGE SCALE GENOMIC DNA]</scope>
    <source>
        <strain evidence="4 5">DSM 103526</strain>
    </source>
</reference>
<protein>
    <recommendedName>
        <fullName evidence="2">Phosphoesterase</fullName>
        <ecNumber evidence="2">3.1.4.-</ecNumber>
    </recommendedName>
</protein>
<dbReference type="AlphaFoldDB" id="A0A841KVW2"/>
<gene>
    <name evidence="4" type="ORF">HNQ80_001141</name>
</gene>
<evidence type="ECO:0000256" key="1">
    <source>
        <dbReference type="ARBA" id="ARBA00008950"/>
    </source>
</evidence>
<name>A0A841KVW2_9FIRM</name>
<dbReference type="EC" id="3.1.4.-" evidence="2"/>
<sequence>MKFAVISDVHANIYALEAALEDIEKKGIEVVYCTGDLVGYAPFPNEVIQLIRMRQIPTLQGNYDHSVGEDLFACGCDYNVQSAMDLGAQSLFWSREHTTYENKKWLRELPKQLWQEVEGKKVLFVHGSTRRNNEYLYEKSKELDEIAEGANFDILICGHTHKPFHQLVNDIHFMNGGSVGKPKHAQGDPRGTYIIVDVTKDHVEMDIQYVTYDYEKMAQAVIDAGLPERFAENLRGIL</sequence>
<dbReference type="GO" id="GO:0046872">
    <property type="term" value="F:metal ion binding"/>
    <property type="evidence" value="ECO:0007669"/>
    <property type="project" value="UniProtKB-KW"/>
</dbReference>
<dbReference type="GO" id="GO:0005737">
    <property type="term" value="C:cytoplasm"/>
    <property type="evidence" value="ECO:0007669"/>
    <property type="project" value="TreeGrafter"/>
</dbReference>
<dbReference type="InterPro" id="IPR011152">
    <property type="entry name" value="Pesterase_MJ0912"/>
</dbReference>
<proteinExistence type="inferred from homology"/>
<evidence type="ECO:0000259" key="3">
    <source>
        <dbReference type="Pfam" id="PF12850"/>
    </source>
</evidence>
<dbReference type="Pfam" id="PF12850">
    <property type="entry name" value="Metallophos_2"/>
    <property type="match status" value="1"/>
</dbReference>
<evidence type="ECO:0000313" key="4">
    <source>
        <dbReference type="EMBL" id="MBB6215052.1"/>
    </source>
</evidence>
<dbReference type="RefSeq" id="WP_184309000.1">
    <property type="nucleotide sequence ID" value="NZ_JACHEN010000005.1"/>
</dbReference>
<comment type="caution">
    <text evidence="4">The sequence shown here is derived from an EMBL/GenBank/DDBJ whole genome shotgun (WGS) entry which is preliminary data.</text>
</comment>
<dbReference type="InterPro" id="IPR024654">
    <property type="entry name" value="Calcineurin-like_PHP_lpxH"/>
</dbReference>
<dbReference type="SUPFAM" id="SSF56300">
    <property type="entry name" value="Metallo-dependent phosphatases"/>
    <property type="match status" value="1"/>
</dbReference>
<dbReference type="Proteomes" id="UP000579281">
    <property type="component" value="Unassembled WGS sequence"/>
</dbReference>
<organism evidence="4 5">
    <name type="scientific">Anaerosolibacter carboniphilus</name>
    <dbReference type="NCBI Taxonomy" id="1417629"/>
    <lineage>
        <taxon>Bacteria</taxon>
        <taxon>Bacillati</taxon>
        <taxon>Bacillota</taxon>
        <taxon>Clostridia</taxon>
        <taxon>Peptostreptococcales</taxon>
        <taxon>Thermotaleaceae</taxon>
        <taxon>Anaerosolibacter</taxon>
    </lineage>
</organism>
<dbReference type="InterPro" id="IPR050126">
    <property type="entry name" value="Ap4A_hydrolase"/>
</dbReference>
<comment type="similarity">
    <text evidence="1 2">Belongs to the metallophosphoesterase superfamily. YfcE family.</text>
</comment>
<dbReference type="Gene3D" id="3.60.21.10">
    <property type="match status" value="1"/>
</dbReference>
<dbReference type="PANTHER" id="PTHR42850:SF2">
    <property type="entry name" value="BLL5683 PROTEIN"/>
    <property type="match status" value="1"/>
</dbReference>
<evidence type="ECO:0000313" key="5">
    <source>
        <dbReference type="Proteomes" id="UP000579281"/>
    </source>
</evidence>
<dbReference type="NCBIfam" id="TIGR00040">
    <property type="entry name" value="yfcE"/>
    <property type="match status" value="1"/>
</dbReference>
<dbReference type="PANTHER" id="PTHR42850">
    <property type="entry name" value="METALLOPHOSPHOESTERASE"/>
    <property type="match status" value="1"/>
</dbReference>
<dbReference type="InterPro" id="IPR000979">
    <property type="entry name" value="Phosphodiesterase_MJ0936/Vps29"/>
</dbReference>